<feature type="compositionally biased region" description="Basic and acidic residues" evidence="10">
    <location>
        <begin position="947"/>
        <end position="967"/>
    </location>
</feature>
<keyword evidence="13" id="KW-1185">Reference proteome</keyword>
<evidence type="ECO:0000259" key="11">
    <source>
        <dbReference type="PROSITE" id="PS50157"/>
    </source>
</evidence>
<dbReference type="PROSITE" id="PS50157">
    <property type="entry name" value="ZINC_FINGER_C2H2_2"/>
    <property type="match status" value="10"/>
</dbReference>
<evidence type="ECO:0000256" key="5">
    <source>
        <dbReference type="ARBA" id="ARBA00022833"/>
    </source>
</evidence>
<dbReference type="PANTHER" id="PTHR47772">
    <property type="entry name" value="ZINC FINGER PROTEIN 200"/>
    <property type="match status" value="1"/>
</dbReference>
<dbReference type="SMART" id="SM00355">
    <property type="entry name" value="ZnF_C2H2"/>
    <property type="match status" value="13"/>
</dbReference>
<proteinExistence type="predicted"/>
<feature type="compositionally biased region" description="Basic residues" evidence="10">
    <location>
        <begin position="67"/>
        <end position="77"/>
    </location>
</feature>
<evidence type="ECO:0000256" key="6">
    <source>
        <dbReference type="ARBA" id="ARBA00023015"/>
    </source>
</evidence>
<comment type="subcellular location">
    <subcellularLocation>
        <location evidence="1">Nucleus</location>
    </subcellularLocation>
</comment>
<dbReference type="AlphaFoldDB" id="A0AAD9J0A5"/>
<dbReference type="Pfam" id="PF00096">
    <property type="entry name" value="zf-C2H2"/>
    <property type="match status" value="3"/>
</dbReference>
<feature type="domain" description="C2H2-type" evidence="11">
    <location>
        <begin position="580"/>
        <end position="610"/>
    </location>
</feature>
<evidence type="ECO:0000256" key="8">
    <source>
        <dbReference type="ARBA" id="ARBA00023242"/>
    </source>
</evidence>
<dbReference type="Proteomes" id="UP001208570">
    <property type="component" value="Unassembled WGS sequence"/>
</dbReference>
<feature type="domain" description="C2H2-type" evidence="11">
    <location>
        <begin position="670"/>
        <end position="697"/>
    </location>
</feature>
<dbReference type="PROSITE" id="PS00028">
    <property type="entry name" value="ZINC_FINGER_C2H2_1"/>
    <property type="match status" value="10"/>
</dbReference>
<dbReference type="PANTHER" id="PTHR47772:SF13">
    <property type="entry name" value="GASTRULA ZINC FINGER PROTEIN XLCGF49.1-LIKE-RELATED"/>
    <property type="match status" value="1"/>
</dbReference>
<dbReference type="Gene3D" id="3.30.160.60">
    <property type="entry name" value="Classic Zinc Finger"/>
    <property type="match status" value="6"/>
</dbReference>
<feature type="region of interest" description="Disordered" evidence="10">
    <location>
        <begin position="946"/>
        <end position="967"/>
    </location>
</feature>
<comment type="caution">
    <text evidence="12">The sequence shown here is derived from an EMBL/GenBank/DDBJ whole genome shotgun (WGS) entry which is preliminary data.</text>
</comment>
<evidence type="ECO:0000256" key="9">
    <source>
        <dbReference type="PROSITE-ProRule" id="PRU00042"/>
    </source>
</evidence>
<evidence type="ECO:0000256" key="3">
    <source>
        <dbReference type="ARBA" id="ARBA00022737"/>
    </source>
</evidence>
<feature type="region of interest" description="Disordered" evidence="10">
    <location>
        <begin position="49"/>
        <end position="92"/>
    </location>
</feature>
<feature type="compositionally biased region" description="Low complexity" evidence="10">
    <location>
        <begin position="206"/>
        <end position="217"/>
    </location>
</feature>
<keyword evidence="2" id="KW-0479">Metal-binding</keyword>
<feature type="compositionally biased region" description="Basic and acidic residues" evidence="10">
    <location>
        <begin position="49"/>
        <end position="62"/>
    </location>
</feature>
<feature type="region of interest" description="Disordered" evidence="10">
    <location>
        <begin position="332"/>
        <end position="365"/>
    </location>
</feature>
<dbReference type="SUPFAM" id="SSF57667">
    <property type="entry name" value="beta-beta-alpha zinc fingers"/>
    <property type="match status" value="6"/>
</dbReference>
<evidence type="ECO:0000256" key="7">
    <source>
        <dbReference type="ARBA" id="ARBA00023163"/>
    </source>
</evidence>
<evidence type="ECO:0000256" key="2">
    <source>
        <dbReference type="ARBA" id="ARBA00022723"/>
    </source>
</evidence>
<evidence type="ECO:0000313" key="13">
    <source>
        <dbReference type="Proteomes" id="UP001208570"/>
    </source>
</evidence>
<accession>A0AAD9J0A5</accession>
<feature type="domain" description="C2H2-type" evidence="11">
    <location>
        <begin position="424"/>
        <end position="452"/>
    </location>
</feature>
<keyword evidence="3" id="KW-0677">Repeat</keyword>
<keyword evidence="4 9" id="KW-0863">Zinc-finger</keyword>
<dbReference type="EMBL" id="JAODUP010000769">
    <property type="protein sequence ID" value="KAK2144301.1"/>
    <property type="molecule type" value="Genomic_DNA"/>
</dbReference>
<feature type="domain" description="C2H2-type" evidence="11">
    <location>
        <begin position="753"/>
        <end position="783"/>
    </location>
</feature>
<keyword evidence="6" id="KW-0805">Transcription regulation</keyword>
<keyword evidence="7" id="KW-0804">Transcription</keyword>
<feature type="domain" description="C2H2-type" evidence="11">
    <location>
        <begin position="613"/>
        <end position="640"/>
    </location>
</feature>
<organism evidence="12 13">
    <name type="scientific">Paralvinella palmiformis</name>
    <dbReference type="NCBI Taxonomy" id="53620"/>
    <lineage>
        <taxon>Eukaryota</taxon>
        <taxon>Metazoa</taxon>
        <taxon>Spiralia</taxon>
        <taxon>Lophotrochozoa</taxon>
        <taxon>Annelida</taxon>
        <taxon>Polychaeta</taxon>
        <taxon>Sedentaria</taxon>
        <taxon>Canalipalpata</taxon>
        <taxon>Terebellida</taxon>
        <taxon>Terebelliformia</taxon>
        <taxon>Alvinellidae</taxon>
        <taxon>Paralvinella</taxon>
    </lineage>
</organism>
<dbReference type="InterPro" id="IPR050636">
    <property type="entry name" value="C2H2-ZF_domain-containing"/>
</dbReference>
<dbReference type="InterPro" id="IPR013087">
    <property type="entry name" value="Znf_C2H2_type"/>
</dbReference>
<protein>
    <recommendedName>
        <fullName evidence="11">C2H2-type domain-containing protein</fullName>
    </recommendedName>
</protein>
<feature type="region of interest" description="Disordered" evidence="10">
    <location>
        <begin position="178"/>
        <end position="259"/>
    </location>
</feature>
<dbReference type="GO" id="GO:0005634">
    <property type="term" value="C:nucleus"/>
    <property type="evidence" value="ECO:0007669"/>
    <property type="project" value="UniProtKB-SubCell"/>
</dbReference>
<evidence type="ECO:0000256" key="10">
    <source>
        <dbReference type="SAM" id="MobiDB-lite"/>
    </source>
</evidence>
<evidence type="ECO:0000256" key="1">
    <source>
        <dbReference type="ARBA" id="ARBA00004123"/>
    </source>
</evidence>
<feature type="domain" description="C2H2-type" evidence="11">
    <location>
        <begin position="396"/>
        <end position="423"/>
    </location>
</feature>
<keyword evidence="8" id="KW-0539">Nucleus</keyword>
<evidence type="ECO:0000256" key="4">
    <source>
        <dbReference type="ARBA" id="ARBA00022771"/>
    </source>
</evidence>
<feature type="domain" description="C2H2-type" evidence="11">
    <location>
        <begin position="370"/>
        <end position="397"/>
    </location>
</feature>
<reference evidence="12" key="1">
    <citation type="journal article" date="2023" name="Mol. Biol. Evol.">
        <title>Third-Generation Sequencing Reveals the Adaptive Role of the Epigenome in Three Deep-Sea Polychaetes.</title>
        <authorList>
            <person name="Perez M."/>
            <person name="Aroh O."/>
            <person name="Sun Y."/>
            <person name="Lan Y."/>
            <person name="Juniper S.K."/>
            <person name="Young C.R."/>
            <person name="Angers B."/>
            <person name="Qian P.Y."/>
        </authorList>
    </citation>
    <scope>NUCLEOTIDE SEQUENCE</scope>
    <source>
        <strain evidence="12">P08H-3</strain>
    </source>
</reference>
<dbReference type="GO" id="GO:0008270">
    <property type="term" value="F:zinc ion binding"/>
    <property type="evidence" value="ECO:0007669"/>
    <property type="project" value="UniProtKB-KW"/>
</dbReference>
<feature type="domain" description="C2H2-type" evidence="11">
    <location>
        <begin position="725"/>
        <end position="752"/>
    </location>
</feature>
<feature type="compositionally biased region" description="Basic and acidic residues" evidence="10">
    <location>
        <begin position="78"/>
        <end position="92"/>
    </location>
</feature>
<keyword evidence="5" id="KW-0862">Zinc</keyword>
<gene>
    <name evidence="12" type="ORF">LSH36_769g00093</name>
</gene>
<evidence type="ECO:0000313" key="12">
    <source>
        <dbReference type="EMBL" id="KAK2144301.1"/>
    </source>
</evidence>
<feature type="domain" description="C2H2-type" evidence="11">
    <location>
        <begin position="698"/>
        <end position="725"/>
    </location>
</feature>
<feature type="domain" description="C2H2-type" evidence="11">
    <location>
        <begin position="524"/>
        <end position="552"/>
    </location>
</feature>
<dbReference type="InterPro" id="IPR036236">
    <property type="entry name" value="Znf_C2H2_sf"/>
</dbReference>
<dbReference type="Pfam" id="PF13912">
    <property type="entry name" value="zf-C2H2_6"/>
    <property type="match status" value="1"/>
</dbReference>
<feature type="compositionally biased region" description="Basic residues" evidence="10">
    <location>
        <begin position="354"/>
        <end position="365"/>
    </location>
</feature>
<dbReference type="FunFam" id="3.30.160.60:FF:000446">
    <property type="entry name" value="Zinc finger protein"/>
    <property type="match status" value="2"/>
</dbReference>
<name>A0AAD9J0A5_9ANNE</name>
<sequence>MDGDEKERELWRNYKSMADHLLTLTESLPVTLKHRAIDDLKKRLPDEDKLERSILRSPKGEDVPNPPRRKRGRPPKKSKQEPLTVDKKTKAGEISVEKIGSRRCGDLVIRTRHQRHVEQFGEQEISRHGYRSPIVALLKSRSRKVITDTCDKTAEQGCQKHPAKKCQNSGKIIKGNLRKQTVKESPRQIKKRVHSPENGIIAAGWESNESHSLSLENKGSSETSQFVESAANPTTVQNREGTGCDGSSQHKDNLSNKSSASSVSVGVCANGNEPNKAFPSGDFPLCGSSEKQFQPVLPSGGDGEQPRNVECPVDGNGQEMVIKELKREYLESDPAPVPGDDNCSQQQDDIGHIKEKKGRKGRKQKMTADYKCPECPKMLRSRDVLREHLKSHRSHYKCETCGRKFVFRFKYDAHRQVHESGNFHKCPHCANMVMGRDRLEQHIRLRHPGLEIPEFGTQNSTESNPEIMENSPQTLPDLGQIDSVNESSRENDVCKQAPLPVLNSLRKSIDASENSSMERRRMNHVCYECKQVFRSSKKLQMHQKTIHSRVASPCYICSRRFLYRASYDEHMDDHKKGLLKQCSVEECTFYYKSERELLRHNDRIHSKSAPRPHVCNICNRSFWEARYLKQHMQNHDKSKTYVCETCNFVSYNLMSLRRHLVNHHEMKLAHVCDLCGAKLCSKNTLHDHIKRHLNQKTVVCDVCSKAFVNRSQLAMHMRIHRNPRYTCSVCGKKSRTGNKLIAHMLIHTKEKPYGCLVEYCNYRCRVKSNLYKHMERVHKVQHPDKYKNYRYVEQLNNCAVEVVDNVETQPETAAEDTSVTVTDVLYVCAFSECNYQALTQEDVAKHQLQAHAMLSDTQANDALFSDETSLNLSELPIDGSLECGVDVPETFETMTIPVPVEEISDQTEAAHTLAQLQTASVVKDDVEQDLAQSYDENMGLVSVKTETGTHDNDPLIELDSSHDEDSKSVHYPKFDDVLTHADIGDDKHDATFSCSQAVGTGDMEVGGDEMAKTVYIVQLDNQEESSSNLANYVELVTKSNVISFEPGTILVNEHGSVVSVIK</sequence>
<feature type="compositionally biased region" description="Polar residues" evidence="10">
    <location>
        <begin position="218"/>
        <end position="240"/>
    </location>
</feature>